<evidence type="ECO:0000313" key="2">
    <source>
        <dbReference type="EMBL" id="BCI86379.1"/>
    </source>
</evidence>
<proteinExistence type="predicted"/>
<keyword evidence="3" id="KW-1185">Reference proteome</keyword>
<evidence type="ECO:0000313" key="3">
    <source>
        <dbReference type="Proteomes" id="UP000516380"/>
    </source>
</evidence>
<feature type="region of interest" description="Disordered" evidence="1">
    <location>
        <begin position="1"/>
        <end position="47"/>
    </location>
</feature>
<organism evidence="2 3">
    <name type="scientific">Mycobacterium kansasii</name>
    <dbReference type="NCBI Taxonomy" id="1768"/>
    <lineage>
        <taxon>Bacteria</taxon>
        <taxon>Bacillati</taxon>
        <taxon>Actinomycetota</taxon>
        <taxon>Actinomycetes</taxon>
        <taxon>Mycobacteriales</taxon>
        <taxon>Mycobacteriaceae</taxon>
        <taxon>Mycobacterium</taxon>
    </lineage>
</organism>
<feature type="region of interest" description="Disordered" evidence="1">
    <location>
        <begin position="61"/>
        <end position="82"/>
    </location>
</feature>
<protein>
    <submittedName>
        <fullName evidence="2">Uncharacterized protein</fullName>
    </submittedName>
</protein>
<evidence type="ECO:0000256" key="1">
    <source>
        <dbReference type="SAM" id="MobiDB-lite"/>
    </source>
</evidence>
<gene>
    <name evidence="2" type="ORF">NIIDMKKI_15850</name>
</gene>
<sequence>MPANAAPPAAPARDTPAAAALAARSGLRRPGNDGTNADAGMPGAAIPGALGSDADGCHIGSLIGLTDPPPRPGPAAFGDALQRSGGDAGIVRWRAVRRQAGIAMGHPDSISPCGLAAKYASCLRTSRR</sequence>
<dbReference type="Proteomes" id="UP000516380">
    <property type="component" value="Chromosome"/>
</dbReference>
<dbReference type="AlphaFoldDB" id="A0A7G1IA76"/>
<accession>A0A7G1IA76</accession>
<feature type="compositionally biased region" description="Low complexity" evidence="1">
    <location>
        <begin position="1"/>
        <end position="23"/>
    </location>
</feature>
<reference evidence="2 3" key="1">
    <citation type="submission" date="2020-07" db="EMBL/GenBank/DDBJ databases">
        <title>Mycobacterium kansasii (former subtype) with zoonotic potential isolated from diseased indoor pet cat, Japan.</title>
        <authorList>
            <person name="Fukano H."/>
            <person name="Terazono T."/>
            <person name="Hoshino Y."/>
        </authorList>
    </citation>
    <scope>NUCLEOTIDE SEQUENCE [LARGE SCALE GENOMIC DNA]</scope>
    <source>
        <strain evidence="2 3">Kuro-I</strain>
    </source>
</reference>
<name>A0A7G1IA76_MYCKA</name>
<dbReference type="EMBL" id="AP023343">
    <property type="protein sequence ID" value="BCI86379.1"/>
    <property type="molecule type" value="Genomic_DNA"/>
</dbReference>